<keyword evidence="3" id="KW-0472">Membrane</keyword>
<dbReference type="AlphaFoldDB" id="A0A8K0KHP5"/>
<reference evidence="4" key="2">
    <citation type="submission" date="2017-10" db="EMBL/GenBank/DDBJ databases">
        <title>Ladona fulva Genome sequencing and assembly.</title>
        <authorList>
            <person name="Murali S."/>
            <person name="Richards S."/>
            <person name="Bandaranaike D."/>
            <person name="Bellair M."/>
            <person name="Blankenburg K."/>
            <person name="Chao H."/>
            <person name="Dinh H."/>
            <person name="Doddapaneni H."/>
            <person name="Dugan-Rocha S."/>
            <person name="Elkadiri S."/>
            <person name="Gnanaolivu R."/>
            <person name="Hernandez B."/>
            <person name="Skinner E."/>
            <person name="Javaid M."/>
            <person name="Lee S."/>
            <person name="Li M."/>
            <person name="Ming W."/>
            <person name="Munidasa M."/>
            <person name="Muniz J."/>
            <person name="Nguyen L."/>
            <person name="Hughes D."/>
            <person name="Osuji N."/>
            <person name="Pu L.-L."/>
            <person name="Puazo M."/>
            <person name="Qu C."/>
            <person name="Quiroz J."/>
            <person name="Raj R."/>
            <person name="Weissenberger G."/>
            <person name="Xin Y."/>
            <person name="Zou X."/>
            <person name="Han Y."/>
            <person name="Worley K."/>
            <person name="Muzny D."/>
            <person name="Gibbs R."/>
        </authorList>
    </citation>
    <scope>NUCLEOTIDE SEQUENCE</scope>
    <source>
        <strain evidence="4">Sampled in the wild</strain>
    </source>
</reference>
<gene>
    <name evidence="4" type="ORF">J437_LFUL014513</name>
</gene>
<dbReference type="Proteomes" id="UP000792457">
    <property type="component" value="Unassembled WGS sequence"/>
</dbReference>
<dbReference type="GO" id="GO:0046872">
    <property type="term" value="F:metal ion binding"/>
    <property type="evidence" value="ECO:0007669"/>
    <property type="project" value="UniProtKB-KW"/>
</dbReference>
<feature type="compositionally biased region" description="Low complexity" evidence="2">
    <location>
        <begin position="178"/>
        <end position="194"/>
    </location>
</feature>
<feature type="region of interest" description="Disordered" evidence="2">
    <location>
        <begin position="98"/>
        <end position="122"/>
    </location>
</feature>
<feature type="region of interest" description="Disordered" evidence="2">
    <location>
        <begin position="173"/>
        <end position="246"/>
    </location>
</feature>
<keyword evidence="3" id="KW-0812">Transmembrane</keyword>
<dbReference type="EMBL" id="KZ308784">
    <property type="protein sequence ID" value="KAG8234146.1"/>
    <property type="molecule type" value="Genomic_DNA"/>
</dbReference>
<evidence type="ECO:0000256" key="1">
    <source>
        <dbReference type="ARBA" id="ARBA00022723"/>
    </source>
</evidence>
<sequence>MWYYWLLVIFMFLLCSGGGWWYRSWLQGRLQGGLGTPLPGMAPPMNPASAAVSALGAPSSQCCTGVLVRTSRTQPRFARITYHPSDAVALHNIWKGPNARMGHDHPPPPYSSPEGESSTANANIGIGRDYTVTEATNHNSIVPGSHPLPPCPYLLYGPPPSYDSILSEANQNLQEEGASAQSSSHDASGSSTVAGPSNHQPLSKPTEEGGDSIAQVSPNSSLRQQPHKPETSTSQQGATSSASKDL</sequence>
<dbReference type="OrthoDB" id="6415936at2759"/>
<proteinExistence type="predicted"/>
<name>A0A8K0KHP5_LADFU</name>
<protein>
    <submittedName>
        <fullName evidence="4">Uncharacterized protein</fullName>
    </submittedName>
</protein>
<organism evidence="4 5">
    <name type="scientific">Ladona fulva</name>
    <name type="common">Scarce chaser dragonfly</name>
    <name type="synonym">Libellula fulva</name>
    <dbReference type="NCBI Taxonomy" id="123851"/>
    <lineage>
        <taxon>Eukaryota</taxon>
        <taxon>Metazoa</taxon>
        <taxon>Ecdysozoa</taxon>
        <taxon>Arthropoda</taxon>
        <taxon>Hexapoda</taxon>
        <taxon>Insecta</taxon>
        <taxon>Pterygota</taxon>
        <taxon>Palaeoptera</taxon>
        <taxon>Odonata</taxon>
        <taxon>Epiprocta</taxon>
        <taxon>Anisoptera</taxon>
        <taxon>Libelluloidea</taxon>
        <taxon>Libellulidae</taxon>
        <taxon>Ladona</taxon>
    </lineage>
</organism>
<dbReference type="InterPro" id="IPR033138">
    <property type="entry name" value="Cu_oxidase_CS"/>
</dbReference>
<comment type="caution">
    <text evidence="4">The sequence shown here is derived from an EMBL/GenBank/DDBJ whole genome shotgun (WGS) entry which is preliminary data.</text>
</comment>
<evidence type="ECO:0000256" key="2">
    <source>
        <dbReference type="SAM" id="MobiDB-lite"/>
    </source>
</evidence>
<dbReference type="PROSITE" id="PS00079">
    <property type="entry name" value="MULTICOPPER_OXIDASE1"/>
    <property type="match status" value="1"/>
</dbReference>
<reference evidence="4" key="1">
    <citation type="submission" date="2013-04" db="EMBL/GenBank/DDBJ databases">
        <authorList>
            <person name="Qu J."/>
            <person name="Murali S.C."/>
            <person name="Bandaranaike D."/>
            <person name="Bellair M."/>
            <person name="Blankenburg K."/>
            <person name="Chao H."/>
            <person name="Dinh H."/>
            <person name="Doddapaneni H."/>
            <person name="Downs B."/>
            <person name="Dugan-Rocha S."/>
            <person name="Elkadiri S."/>
            <person name="Gnanaolivu R.D."/>
            <person name="Hernandez B."/>
            <person name="Javaid M."/>
            <person name="Jayaseelan J.C."/>
            <person name="Lee S."/>
            <person name="Li M."/>
            <person name="Ming W."/>
            <person name="Munidasa M."/>
            <person name="Muniz J."/>
            <person name="Nguyen L."/>
            <person name="Ongeri F."/>
            <person name="Osuji N."/>
            <person name="Pu L.-L."/>
            <person name="Puazo M."/>
            <person name="Qu C."/>
            <person name="Quiroz J."/>
            <person name="Raj R."/>
            <person name="Weissenberger G."/>
            <person name="Xin Y."/>
            <person name="Zou X."/>
            <person name="Han Y."/>
            <person name="Richards S."/>
            <person name="Worley K."/>
            <person name="Muzny D."/>
            <person name="Gibbs R."/>
        </authorList>
    </citation>
    <scope>NUCLEOTIDE SEQUENCE</scope>
    <source>
        <strain evidence="4">Sampled in the wild</strain>
    </source>
</reference>
<evidence type="ECO:0000256" key="3">
    <source>
        <dbReference type="SAM" id="Phobius"/>
    </source>
</evidence>
<keyword evidence="3" id="KW-1133">Transmembrane helix</keyword>
<keyword evidence="5" id="KW-1185">Reference proteome</keyword>
<feature type="compositionally biased region" description="Low complexity" evidence="2">
    <location>
        <begin position="231"/>
        <end position="246"/>
    </location>
</feature>
<keyword evidence="1" id="KW-0479">Metal-binding</keyword>
<evidence type="ECO:0000313" key="5">
    <source>
        <dbReference type="Proteomes" id="UP000792457"/>
    </source>
</evidence>
<feature type="compositionally biased region" description="Polar residues" evidence="2">
    <location>
        <begin position="214"/>
        <end position="224"/>
    </location>
</feature>
<evidence type="ECO:0000313" key="4">
    <source>
        <dbReference type="EMBL" id="KAG8234146.1"/>
    </source>
</evidence>
<accession>A0A8K0KHP5</accession>
<feature type="transmembrane region" description="Helical" evidence="3">
    <location>
        <begin position="6"/>
        <end position="22"/>
    </location>
</feature>